<dbReference type="EMBL" id="JDRY01000170">
    <property type="protein sequence ID" value="KGM93327.1"/>
    <property type="molecule type" value="Genomic_DNA"/>
</dbReference>
<evidence type="ECO:0000313" key="3">
    <source>
        <dbReference type="Proteomes" id="UP000030014"/>
    </source>
</evidence>
<dbReference type="AlphaFoldDB" id="A0A0A0HXS2"/>
<evidence type="ECO:0000256" key="1">
    <source>
        <dbReference type="SAM" id="Phobius"/>
    </source>
</evidence>
<accession>A0A0A0HXS2</accession>
<keyword evidence="1" id="KW-0472">Membrane</keyword>
<organism evidence="2 3">
    <name type="scientific">Clostridium botulinum C/D str. DC5</name>
    <dbReference type="NCBI Taxonomy" id="1443128"/>
    <lineage>
        <taxon>Bacteria</taxon>
        <taxon>Bacillati</taxon>
        <taxon>Bacillota</taxon>
        <taxon>Clostridia</taxon>
        <taxon>Eubacteriales</taxon>
        <taxon>Clostridiaceae</taxon>
        <taxon>Clostridium</taxon>
    </lineage>
</organism>
<proteinExistence type="predicted"/>
<feature type="transmembrane region" description="Helical" evidence="1">
    <location>
        <begin position="106"/>
        <end position="127"/>
    </location>
</feature>
<keyword evidence="1" id="KW-0812">Transmembrane</keyword>
<evidence type="ECO:0000313" key="2">
    <source>
        <dbReference type="EMBL" id="KGM93327.1"/>
    </source>
</evidence>
<reference evidence="2 3" key="1">
    <citation type="submission" date="2014-01" db="EMBL/GenBank/DDBJ databases">
        <title>Plasmidome dynamics in the species complex Clostridium novyi sensu lato converts strains of independent lineages into distinctly different pathogens.</title>
        <authorList>
            <person name="Skarin H."/>
            <person name="Segerman B."/>
        </authorList>
    </citation>
    <scope>NUCLEOTIDE SEQUENCE [LARGE SCALE GENOMIC DNA]</scope>
    <source>
        <strain evidence="2 3">DC5</strain>
    </source>
</reference>
<name>A0A0A0HXS2_CLOBO</name>
<feature type="transmembrane region" description="Helical" evidence="1">
    <location>
        <begin position="72"/>
        <end position="94"/>
    </location>
</feature>
<keyword evidence="1" id="KW-1133">Transmembrane helix</keyword>
<gene>
    <name evidence="2" type="ORF">Z955_15225</name>
</gene>
<sequence length="160" mass="18362">MTRIKDLETIDIKEIEENDNLFDQLNINNSNRRSLNVIGQADRVKSNGVDMLLNFIASSFPNEQKTNSRLKITLSIILSVILIALVASTILIVWNIGKGTFKYDEWTIRLFITGIFAEIVGIVRIIVNSLFPKEDRKLYLEFIDKCVHDNQKENNNINHA</sequence>
<dbReference type="Proteomes" id="UP000030014">
    <property type="component" value="Unassembled WGS sequence"/>
</dbReference>
<comment type="caution">
    <text evidence="2">The sequence shown here is derived from an EMBL/GenBank/DDBJ whole genome shotgun (WGS) entry which is preliminary data.</text>
</comment>
<protein>
    <submittedName>
        <fullName evidence="2">Uncharacterized protein</fullName>
    </submittedName>
</protein>
<dbReference type="RefSeq" id="WP_013720893.1">
    <property type="nucleotide sequence ID" value="NZ_JDRY01000170.1"/>
</dbReference>